<dbReference type="GO" id="GO:0015074">
    <property type="term" value="P:DNA integration"/>
    <property type="evidence" value="ECO:0007669"/>
    <property type="project" value="InterPro"/>
</dbReference>
<reference evidence="2 3" key="1">
    <citation type="submission" date="2018-06" db="EMBL/GenBank/DDBJ databases">
        <title>Genomic Encyclopedia of Type Strains, Phase IV (KMG-IV): sequencing the most valuable type-strain genomes for metagenomic binning, comparative biology and taxonomic classification.</title>
        <authorList>
            <person name="Goeker M."/>
        </authorList>
    </citation>
    <scope>NUCLEOTIDE SEQUENCE [LARGE SCALE GENOMIC DNA]</scope>
    <source>
        <strain evidence="2 3">DSM 15140</strain>
    </source>
</reference>
<sequence>MGIPYDNVMAEVASKTFKTEFVKEADFIYQKALDLVLFDYVYWFNNIRIHGSFDYVTPTEYKLINL</sequence>
<protein>
    <submittedName>
        <fullName evidence="2">Integrase-like protein</fullName>
    </submittedName>
</protein>
<evidence type="ECO:0000313" key="2">
    <source>
        <dbReference type="EMBL" id="RBP00496.1"/>
    </source>
</evidence>
<keyword evidence="3" id="KW-1185">Reference proteome</keyword>
<evidence type="ECO:0000259" key="1">
    <source>
        <dbReference type="Pfam" id="PF13333"/>
    </source>
</evidence>
<name>A0A366EEN9_9BACI</name>
<dbReference type="InterPro" id="IPR001584">
    <property type="entry name" value="Integrase_cat-core"/>
</dbReference>
<dbReference type="OrthoDB" id="9781005at2"/>
<evidence type="ECO:0000313" key="3">
    <source>
        <dbReference type="Proteomes" id="UP000252254"/>
    </source>
</evidence>
<accession>A0A366EEN9</accession>
<comment type="caution">
    <text evidence="2">The sequence shown here is derived from an EMBL/GenBank/DDBJ whole genome shotgun (WGS) entry which is preliminary data.</text>
</comment>
<dbReference type="EMBL" id="QNRI01000002">
    <property type="protein sequence ID" value="RBP00496.1"/>
    <property type="molecule type" value="Genomic_DNA"/>
</dbReference>
<dbReference type="Proteomes" id="UP000252254">
    <property type="component" value="Unassembled WGS sequence"/>
</dbReference>
<feature type="domain" description="Integrase catalytic" evidence="1">
    <location>
        <begin position="15"/>
        <end position="63"/>
    </location>
</feature>
<dbReference type="InterPro" id="IPR012337">
    <property type="entry name" value="RNaseH-like_sf"/>
</dbReference>
<dbReference type="AlphaFoldDB" id="A0A366EEN9"/>
<gene>
    <name evidence="2" type="ORF">DES48_102260</name>
</gene>
<proteinExistence type="predicted"/>
<organism evidence="2 3">
    <name type="scientific">Paraliobacillus ryukyuensis</name>
    <dbReference type="NCBI Taxonomy" id="200904"/>
    <lineage>
        <taxon>Bacteria</taxon>
        <taxon>Bacillati</taxon>
        <taxon>Bacillota</taxon>
        <taxon>Bacilli</taxon>
        <taxon>Bacillales</taxon>
        <taxon>Bacillaceae</taxon>
        <taxon>Paraliobacillus</taxon>
    </lineage>
</organism>
<dbReference type="SUPFAM" id="SSF53098">
    <property type="entry name" value="Ribonuclease H-like"/>
    <property type="match status" value="1"/>
</dbReference>
<dbReference type="Pfam" id="PF13333">
    <property type="entry name" value="rve_2"/>
    <property type="match status" value="1"/>
</dbReference>
<dbReference type="RefSeq" id="WP_113867259.1">
    <property type="nucleotide sequence ID" value="NZ_BAABQN010000002.1"/>
</dbReference>